<organism evidence="7 8">
    <name type="scientific">Granulicatella adiacens ATCC 49175</name>
    <dbReference type="NCBI Taxonomy" id="638301"/>
    <lineage>
        <taxon>Bacteria</taxon>
        <taxon>Bacillati</taxon>
        <taxon>Bacillota</taxon>
        <taxon>Bacilli</taxon>
        <taxon>Lactobacillales</taxon>
        <taxon>Carnobacteriaceae</taxon>
        <taxon>Granulicatella</taxon>
    </lineage>
</organism>
<evidence type="ECO:0000313" key="7">
    <source>
        <dbReference type="EMBL" id="EEW36557.1"/>
    </source>
</evidence>
<dbReference type="STRING" id="638301.HMPREF0444_1905"/>
<gene>
    <name evidence="7" type="primary">lacA</name>
    <name evidence="7" type="ORF">HMPREF0444_1905</name>
</gene>
<dbReference type="GO" id="GO:0008870">
    <property type="term" value="F:galactoside O-acetyltransferase activity"/>
    <property type="evidence" value="ECO:0007669"/>
    <property type="project" value="TreeGrafter"/>
</dbReference>
<dbReference type="Pfam" id="PF12464">
    <property type="entry name" value="Mac"/>
    <property type="match status" value="1"/>
</dbReference>
<dbReference type="PROSITE" id="PS00101">
    <property type="entry name" value="HEXAPEP_TRANSFERASES"/>
    <property type="match status" value="1"/>
</dbReference>
<dbReference type="PANTHER" id="PTHR43017">
    <property type="entry name" value="GALACTOSIDE O-ACETYLTRANSFERASE"/>
    <property type="match status" value="1"/>
</dbReference>
<sequence length="206" mass="22740">MKTMKERMLTGDLYIPSLTEGLRDLSIKGKKLAQQYNRLDFDDFEGRRALLKQLFGKTGEKIYMEQPVYVDYGVHTTIGEGFYANFDCTLLDVAPITIGDNCMFGPHVSLVTPGHPTDAETRNAGPEFGKPITIGNNVWLGANVTVNPGVTIGNNTVIGSGSVVTKDIPSNVIAVGNPCRVLREITEEEKADWRQKHQELLEELGK</sequence>
<comment type="caution">
    <text evidence="7">The sequence shown here is derived from an EMBL/GenBank/DDBJ whole genome shotgun (WGS) entry which is preliminary data.</text>
</comment>
<dbReference type="Pfam" id="PF14602">
    <property type="entry name" value="Hexapep_2"/>
    <property type="match status" value="1"/>
</dbReference>
<dbReference type="SUPFAM" id="SSF51161">
    <property type="entry name" value="Trimeric LpxA-like enzymes"/>
    <property type="match status" value="1"/>
</dbReference>
<feature type="domain" description="Maltose/galactoside acetyltransferase" evidence="6">
    <location>
        <begin position="5"/>
        <end position="60"/>
    </location>
</feature>
<dbReference type="InterPro" id="IPR024688">
    <property type="entry name" value="Mac_dom"/>
</dbReference>
<dbReference type="EMBL" id="ACKZ01000029">
    <property type="protein sequence ID" value="EEW36557.1"/>
    <property type="molecule type" value="Genomic_DNA"/>
</dbReference>
<dbReference type="eggNOG" id="COG0110">
    <property type="taxonomic scope" value="Bacteria"/>
</dbReference>
<dbReference type="InterPro" id="IPR011004">
    <property type="entry name" value="Trimer_LpxA-like_sf"/>
</dbReference>
<accession>C8NJ10</accession>
<dbReference type="Gene3D" id="2.160.10.10">
    <property type="entry name" value="Hexapeptide repeat proteins"/>
    <property type="match status" value="1"/>
</dbReference>
<evidence type="ECO:0000256" key="4">
    <source>
        <dbReference type="ARBA" id="ARBA00023315"/>
    </source>
</evidence>
<evidence type="ECO:0000313" key="8">
    <source>
        <dbReference type="Proteomes" id="UP000005926"/>
    </source>
</evidence>
<dbReference type="CDD" id="cd03357">
    <property type="entry name" value="LbH_MAT_GAT"/>
    <property type="match status" value="1"/>
</dbReference>
<dbReference type="SMART" id="SM01266">
    <property type="entry name" value="Mac"/>
    <property type="match status" value="1"/>
</dbReference>
<dbReference type="Pfam" id="PF00132">
    <property type="entry name" value="Hexapep"/>
    <property type="match status" value="1"/>
</dbReference>
<dbReference type="AlphaFoldDB" id="C8NJ10"/>
<evidence type="ECO:0000256" key="1">
    <source>
        <dbReference type="ARBA" id="ARBA00007274"/>
    </source>
</evidence>
<dbReference type="RefSeq" id="WP_005606578.1">
    <property type="nucleotide sequence ID" value="NZ_CP102283.1"/>
</dbReference>
<keyword evidence="3" id="KW-0677">Repeat</keyword>
<dbReference type="EC" id="2.3.1.-" evidence="5"/>
<evidence type="ECO:0000256" key="3">
    <source>
        <dbReference type="ARBA" id="ARBA00022737"/>
    </source>
</evidence>
<dbReference type="Proteomes" id="UP000005926">
    <property type="component" value="Unassembled WGS sequence"/>
</dbReference>
<proteinExistence type="inferred from homology"/>
<keyword evidence="2 5" id="KW-0808">Transferase</keyword>
<evidence type="ECO:0000256" key="2">
    <source>
        <dbReference type="ARBA" id="ARBA00022679"/>
    </source>
</evidence>
<protein>
    <recommendedName>
        <fullName evidence="5">Acetyltransferase</fullName>
        <ecNumber evidence="5">2.3.1.-</ecNumber>
    </recommendedName>
</protein>
<dbReference type="InterPro" id="IPR018357">
    <property type="entry name" value="Hexapep_transf_CS"/>
</dbReference>
<evidence type="ECO:0000259" key="6">
    <source>
        <dbReference type="SMART" id="SM01266"/>
    </source>
</evidence>
<name>C8NJ10_9LACT</name>
<keyword evidence="8" id="KW-1185">Reference proteome</keyword>
<dbReference type="PANTHER" id="PTHR43017:SF1">
    <property type="entry name" value="ACETYLTRANSFERASE YJL218W-RELATED"/>
    <property type="match status" value="1"/>
</dbReference>
<dbReference type="InterPro" id="IPR039369">
    <property type="entry name" value="LacA-like"/>
</dbReference>
<keyword evidence="4 5" id="KW-0012">Acyltransferase</keyword>
<dbReference type="GeneID" id="78412338"/>
<reference evidence="7 8" key="1">
    <citation type="submission" date="2009-08" db="EMBL/GenBank/DDBJ databases">
        <authorList>
            <person name="Muzny D."/>
            <person name="Qin X."/>
            <person name="Deng J."/>
            <person name="Jiang H."/>
            <person name="Liu Y."/>
            <person name="Qu J."/>
            <person name="Song X.-Z."/>
            <person name="Zhang L."/>
            <person name="Thornton R."/>
            <person name="Coyle M."/>
            <person name="Francisco L."/>
            <person name="Jackson L."/>
            <person name="Javaid M."/>
            <person name="Korchina V."/>
            <person name="Kovar C."/>
            <person name="Mata R."/>
            <person name="Mathew T."/>
            <person name="Ngo R."/>
            <person name="Nguyen L."/>
            <person name="Nguyen N."/>
            <person name="Okwuonu G."/>
            <person name="Ongeri F."/>
            <person name="Pham C."/>
            <person name="Simmons D."/>
            <person name="Wilczek-Boney K."/>
            <person name="Hale W."/>
            <person name="Jakkamsetti A."/>
            <person name="Pham P."/>
            <person name="Ruth R."/>
            <person name="San Lucas F."/>
            <person name="Warren J."/>
            <person name="Zhang J."/>
            <person name="Zhao Z."/>
            <person name="Zhou C."/>
            <person name="Zhu D."/>
            <person name="Lee S."/>
            <person name="Bess C."/>
            <person name="Blankenburg K."/>
            <person name="Forbes L."/>
            <person name="Fu Q."/>
            <person name="Gubbala S."/>
            <person name="Hirani K."/>
            <person name="Jayaseelan J.C."/>
            <person name="Lara F."/>
            <person name="Munidasa M."/>
            <person name="Palculict T."/>
            <person name="Patil S."/>
            <person name="Pu L.-L."/>
            <person name="Saada N."/>
            <person name="Tang L."/>
            <person name="Weissenberger G."/>
            <person name="Zhu Y."/>
            <person name="Hemphill L."/>
            <person name="Shang Y."/>
            <person name="Youmans B."/>
            <person name="Ayvaz T."/>
            <person name="Ross M."/>
            <person name="Santibanez J."/>
            <person name="Aqrawi P."/>
            <person name="Gross S."/>
            <person name="Joshi V."/>
            <person name="Fowler G."/>
            <person name="Nazareth L."/>
            <person name="Reid J."/>
            <person name="Worley K."/>
            <person name="Petrosino J."/>
            <person name="Highlander S."/>
            <person name="Gibbs R."/>
        </authorList>
    </citation>
    <scope>NUCLEOTIDE SEQUENCE [LARGE SCALE GENOMIC DNA]</scope>
    <source>
        <strain evidence="7 8">ATCC 49175</strain>
    </source>
</reference>
<dbReference type="InterPro" id="IPR001451">
    <property type="entry name" value="Hexapep"/>
</dbReference>
<evidence type="ECO:0000256" key="5">
    <source>
        <dbReference type="RuleBase" id="RU367021"/>
    </source>
</evidence>
<comment type="similarity">
    <text evidence="1 5">Belongs to the transferase hexapeptide repeat family.</text>
</comment>
<dbReference type="HOGENOM" id="CLU_051638_3_0_9"/>
<dbReference type="FunFam" id="2.160.10.10:FF:000008">
    <property type="entry name" value="Maltose O-acetyltransferase"/>
    <property type="match status" value="1"/>
</dbReference>